<feature type="compositionally biased region" description="Acidic residues" evidence="1">
    <location>
        <begin position="298"/>
        <end position="332"/>
    </location>
</feature>
<dbReference type="InterPro" id="IPR002110">
    <property type="entry name" value="Ankyrin_rpt"/>
</dbReference>
<dbReference type="Gene3D" id="1.25.40.20">
    <property type="entry name" value="Ankyrin repeat-containing domain"/>
    <property type="match status" value="1"/>
</dbReference>
<feature type="non-terminal residue" evidence="2">
    <location>
        <position position="1"/>
    </location>
</feature>
<feature type="region of interest" description="Disordered" evidence="1">
    <location>
        <begin position="167"/>
        <end position="217"/>
    </location>
</feature>
<comment type="caution">
    <text evidence="2">The sequence shown here is derived from an EMBL/GenBank/DDBJ whole genome shotgun (WGS) entry which is preliminary data.</text>
</comment>
<protein>
    <recommendedName>
        <fullName evidence="4">Ankyrin repeat protein</fullName>
    </recommendedName>
</protein>
<dbReference type="SUPFAM" id="SSF48403">
    <property type="entry name" value="Ankyrin repeat"/>
    <property type="match status" value="1"/>
</dbReference>
<dbReference type="InterPro" id="IPR036770">
    <property type="entry name" value="Ankyrin_rpt-contain_sf"/>
</dbReference>
<keyword evidence="3" id="KW-1185">Reference proteome</keyword>
<sequence length="369" mass="41968">VRLLLDFNADLNHPADKPPLTVAAKIGFYEGVKMLREKGAMIDENGENSLLAAVKSGSRECFAAMIEGQEHVVLRNIDSHSLSYHAIKISSNLLPLIAYITEIQCEKQVGKMSEDQLIFPPKDISDKKDKQKFKTALDLQDHYLPYSQIKKELKHIMPVFNPVQESDAEANVEVEENKKESEAQYSESETEDNLEEQESQPIKQNNQAKKNKKIDSSAFLPQIPVNSASNYESYETAYSDDNNNNNSNNKNNIMLETPKRKLSGIEEINVSNQKIINLSQDQLNKQQIPNSAFSSSPEGDDYLEEEEEEKENLEFETEEDEIEIEEEEEEAENTLVATTNVEYEYEGYEYDIETQVPNPNNIYSPQAAL</sequence>
<evidence type="ECO:0008006" key="4">
    <source>
        <dbReference type="Google" id="ProtNLM"/>
    </source>
</evidence>
<evidence type="ECO:0000313" key="3">
    <source>
        <dbReference type="Proteomes" id="UP001470230"/>
    </source>
</evidence>
<organism evidence="2 3">
    <name type="scientific">Tritrichomonas musculus</name>
    <dbReference type="NCBI Taxonomy" id="1915356"/>
    <lineage>
        <taxon>Eukaryota</taxon>
        <taxon>Metamonada</taxon>
        <taxon>Parabasalia</taxon>
        <taxon>Tritrichomonadida</taxon>
        <taxon>Tritrichomonadidae</taxon>
        <taxon>Tritrichomonas</taxon>
    </lineage>
</organism>
<proteinExistence type="predicted"/>
<accession>A0ABR2ICY3</accession>
<feature type="compositionally biased region" description="Polar residues" evidence="1">
    <location>
        <begin position="285"/>
        <end position="297"/>
    </location>
</feature>
<feature type="compositionally biased region" description="Acidic residues" evidence="1">
    <location>
        <begin position="188"/>
        <end position="198"/>
    </location>
</feature>
<reference evidence="2 3" key="1">
    <citation type="submission" date="2024-04" db="EMBL/GenBank/DDBJ databases">
        <title>Tritrichomonas musculus Genome.</title>
        <authorList>
            <person name="Alves-Ferreira E."/>
            <person name="Grigg M."/>
            <person name="Lorenzi H."/>
            <person name="Galac M."/>
        </authorList>
    </citation>
    <scope>NUCLEOTIDE SEQUENCE [LARGE SCALE GENOMIC DNA]</scope>
    <source>
        <strain evidence="2 3">EAF2021</strain>
    </source>
</reference>
<name>A0ABR2ICY3_9EUKA</name>
<feature type="region of interest" description="Disordered" evidence="1">
    <location>
        <begin position="285"/>
        <end position="334"/>
    </location>
</feature>
<evidence type="ECO:0000313" key="2">
    <source>
        <dbReference type="EMBL" id="KAK8860711.1"/>
    </source>
</evidence>
<dbReference type="Proteomes" id="UP001470230">
    <property type="component" value="Unassembled WGS sequence"/>
</dbReference>
<dbReference type="EMBL" id="JAPFFF010000018">
    <property type="protein sequence ID" value="KAK8860711.1"/>
    <property type="molecule type" value="Genomic_DNA"/>
</dbReference>
<gene>
    <name evidence="2" type="ORF">M9Y10_012376</name>
</gene>
<dbReference type="Pfam" id="PF12796">
    <property type="entry name" value="Ank_2"/>
    <property type="match status" value="1"/>
</dbReference>
<evidence type="ECO:0000256" key="1">
    <source>
        <dbReference type="SAM" id="MobiDB-lite"/>
    </source>
</evidence>